<gene>
    <name evidence="19" type="ORF">ESZ91_08795</name>
</gene>
<protein>
    <recommendedName>
        <fullName evidence="4">serine-type D-Ala-D-Ala carboxypeptidase</fullName>
        <ecNumber evidence="4">3.4.16.4</ecNumber>
    </recommendedName>
</protein>
<dbReference type="OrthoDB" id="9791132at2"/>
<dbReference type="SUPFAM" id="SSF69189">
    <property type="entry name" value="Penicillin-binding protein associated domain"/>
    <property type="match status" value="1"/>
</dbReference>
<dbReference type="InterPro" id="IPR018044">
    <property type="entry name" value="Peptidase_S11"/>
</dbReference>
<evidence type="ECO:0000256" key="5">
    <source>
        <dbReference type="ARBA" id="ARBA00022645"/>
    </source>
</evidence>
<evidence type="ECO:0000313" key="19">
    <source>
        <dbReference type="EMBL" id="RXZ58150.1"/>
    </source>
</evidence>
<dbReference type="Gene3D" id="2.60.410.10">
    <property type="entry name" value="D-Ala-D-Ala carboxypeptidase, C-terminal domain"/>
    <property type="match status" value="1"/>
</dbReference>
<dbReference type="InterPro" id="IPR001967">
    <property type="entry name" value="Peptidase_S11_N"/>
</dbReference>
<keyword evidence="8" id="KW-0378">Hydrolase</keyword>
<feature type="active site" evidence="13">
    <location>
        <position position="116"/>
    </location>
</feature>
<evidence type="ECO:0000256" key="13">
    <source>
        <dbReference type="PIRSR" id="PIRSR618044-1"/>
    </source>
</evidence>
<keyword evidence="6" id="KW-0645">Protease</keyword>
<dbReference type="RefSeq" id="WP_129226364.1">
    <property type="nucleotide sequence ID" value="NZ_SDOZ01000003.1"/>
</dbReference>
<dbReference type="Proteomes" id="UP000291269">
    <property type="component" value="Unassembled WGS sequence"/>
</dbReference>
<evidence type="ECO:0000259" key="17">
    <source>
        <dbReference type="Pfam" id="PF00768"/>
    </source>
</evidence>
<evidence type="ECO:0000256" key="1">
    <source>
        <dbReference type="ARBA" id="ARBA00003217"/>
    </source>
</evidence>
<reference evidence="19 20" key="1">
    <citation type="journal article" date="2019" name="Gut">
        <title>Antibiotics-induced monodominance of a novel gut bacterial order.</title>
        <authorList>
            <person name="Hildebrand F."/>
            <person name="Moitinho-Silva L."/>
            <person name="Blasche S."/>
            <person name="Jahn M.T."/>
            <person name="Gossmann T.I."/>
            <person name="Heuerta-Cepas J."/>
            <person name="Hercog R."/>
            <person name="Luetge M."/>
            <person name="Bahram M."/>
            <person name="Pryszlak A."/>
            <person name="Alves R.J."/>
            <person name="Waszak S.M."/>
            <person name="Zhu A."/>
            <person name="Ye L."/>
            <person name="Costea P.I."/>
            <person name="Aalvink S."/>
            <person name="Belzer C."/>
            <person name="Forslund S.K."/>
            <person name="Sunagawa S."/>
            <person name="Hentschel U."/>
            <person name="Merten C."/>
            <person name="Patil K.R."/>
            <person name="Benes V."/>
            <person name="Bork P."/>
        </authorList>
    </citation>
    <scope>NUCLEOTIDE SEQUENCE [LARGE SCALE GENOMIC DNA]</scope>
    <source>
        <strain evidence="19 20">HDS1380</strain>
    </source>
</reference>
<dbReference type="PANTHER" id="PTHR21581">
    <property type="entry name" value="D-ALANYL-D-ALANINE CARBOXYPEPTIDASE"/>
    <property type="match status" value="1"/>
</dbReference>
<dbReference type="SUPFAM" id="SSF56601">
    <property type="entry name" value="beta-lactamase/transpeptidase-like"/>
    <property type="match status" value="1"/>
</dbReference>
<comment type="catalytic activity">
    <reaction evidence="12">
        <text>Preferential cleavage: (Ac)2-L-Lys-D-Ala-|-D-Ala. Also transpeptidation of peptidyl-alanyl moieties that are N-acyl substituents of D-alanine.</text>
        <dbReference type="EC" id="3.4.16.4"/>
    </reaction>
</comment>
<dbReference type="PRINTS" id="PR00725">
    <property type="entry name" value="DADACBPTASE1"/>
</dbReference>
<evidence type="ECO:0000256" key="4">
    <source>
        <dbReference type="ARBA" id="ARBA00012448"/>
    </source>
</evidence>
<evidence type="ECO:0000256" key="9">
    <source>
        <dbReference type="ARBA" id="ARBA00022960"/>
    </source>
</evidence>
<keyword evidence="5 19" id="KW-0121">Carboxypeptidase</keyword>
<dbReference type="InterPro" id="IPR012338">
    <property type="entry name" value="Beta-lactam/transpept-like"/>
</dbReference>
<comment type="caution">
    <text evidence="19">The sequence shown here is derived from an EMBL/GenBank/DDBJ whole genome shotgun (WGS) entry which is preliminary data.</text>
</comment>
<feature type="domain" description="Peptidase S11 D-Ala-D-Ala carboxypeptidase A C-terminal" evidence="18">
    <location>
        <begin position="288"/>
        <end position="356"/>
    </location>
</feature>
<evidence type="ECO:0000256" key="6">
    <source>
        <dbReference type="ARBA" id="ARBA00022670"/>
    </source>
</evidence>
<dbReference type="GO" id="GO:0006508">
    <property type="term" value="P:proteolysis"/>
    <property type="evidence" value="ECO:0007669"/>
    <property type="project" value="UniProtKB-KW"/>
</dbReference>
<keyword evidence="10" id="KW-0573">Peptidoglycan synthesis</keyword>
<evidence type="ECO:0000313" key="20">
    <source>
        <dbReference type="Proteomes" id="UP000291269"/>
    </source>
</evidence>
<evidence type="ECO:0000256" key="12">
    <source>
        <dbReference type="ARBA" id="ARBA00034000"/>
    </source>
</evidence>
<dbReference type="Pfam" id="PF07943">
    <property type="entry name" value="PBP5_C"/>
    <property type="match status" value="1"/>
</dbReference>
<keyword evidence="20" id="KW-1185">Reference proteome</keyword>
<comment type="pathway">
    <text evidence="2">Cell wall biogenesis; peptidoglycan biosynthesis.</text>
</comment>
<feature type="active site" description="Acyl-ester intermediate" evidence="13">
    <location>
        <position position="64"/>
    </location>
</feature>
<dbReference type="PANTHER" id="PTHR21581:SF33">
    <property type="entry name" value="D-ALANYL-D-ALANINE CARBOXYPEPTIDASE DACB"/>
    <property type="match status" value="1"/>
</dbReference>
<evidence type="ECO:0000256" key="10">
    <source>
        <dbReference type="ARBA" id="ARBA00022984"/>
    </source>
</evidence>
<dbReference type="Pfam" id="PF00768">
    <property type="entry name" value="Peptidase_S11"/>
    <property type="match status" value="1"/>
</dbReference>
<dbReference type="InterPro" id="IPR015956">
    <property type="entry name" value="Peniciliin-bd_prot_C_sf"/>
</dbReference>
<evidence type="ECO:0000256" key="11">
    <source>
        <dbReference type="ARBA" id="ARBA00023316"/>
    </source>
</evidence>
<dbReference type="GO" id="GO:0009002">
    <property type="term" value="F:serine-type D-Ala-D-Ala carboxypeptidase activity"/>
    <property type="evidence" value="ECO:0007669"/>
    <property type="project" value="UniProtKB-EC"/>
</dbReference>
<name>A0A4V1QUP5_9FIRM</name>
<dbReference type="Gene3D" id="3.40.710.10">
    <property type="entry name" value="DD-peptidase/beta-lactamase superfamily"/>
    <property type="match status" value="1"/>
</dbReference>
<organism evidence="19 20">
    <name type="scientific">Candidatus Borkfalkia ceftriaxoniphila</name>
    <dbReference type="NCBI Taxonomy" id="2508949"/>
    <lineage>
        <taxon>Bacteria</taxon>
        <taxon>Bacillati</taxon>
        <taxon>Bacillota</taxon>
        <taxon>Clostridia</taxon>
        <taxon>Christensenellales</taxon>
        <taxon>Christensenellaceae</taxon>
        <taxon>Candidatus Borkfalkia</taxon>
    </lineage>
</organism>
<comment type="function">
    <text evidence="1">Removes C-terminal D-alanyl residues from sugar-peptide cell wall precursors.</text>
</comment>
<dbReference type="EC" id="3.4.16.4" evidence="4"/>
<dbReference type="GO" id="GO:0071555">
    <property type="term" value="P:cell wall organization"/>
    <property type="evidence" value="ECO:0007669"/>
    <property type="project" value="UniProtKB-KW"/>
</dbReference>
<comment type="similarity">
    <text evidence="3 15">Belongs to the peptidase S11 family.</text>
</comment>
<proteinExistence type="inferred from homology"/>
<evidence type="ECO:0000256" key="7">
    <source>
        <dbReference type="ARBA" id="ARBA00022729"/>
    </source>
</evidence>
<accession>A0A4V1QUP5</accession>
<keyword evidence="9" id="KW-0133">Cell shape</keyword>
<evidence type="ECO:0000256" key="14">
    <source>
        <dbReference type="PIRSR" id="PIRSR618044-2"/>
    </source>
</evidence>
<keyword evidence="7 16" id="KW-0732">Signal</keyword>
<dbReference type="AlphaFoldDB" id="A0A4V1QUP5"/>
<evidence type="ECO:0000256" key="15">
    <source>
        <dbReference type="RuleBase" id="RU004016"/>
    </source>
</evidence>
<evidence type="ECO:0000256" key="3">
    <source>
        <dbReference type="ARBA" id="ARBA00007164"/>
    </source>
</evidence>
<feature type="active site" description="Acyl-ester intermediate" evidence="13">
    <location>
        <position position="61"/>
    </location>
</feature>
<sequence>MTKKTVCLLTALLAGAFAVGAAAYSPKGASAESSYSEIVMEAESGRVLYENDSDKVMPMASTTKVLTALIIVEDCDLSDVFEIPAEACGIEGSSIYLVAGEKLKISDLLYGLMLRSGNDCAEALAIYHSKSVAAFAEVMNERAKKLGAVHSHFVNPHGLPAENHYTTARDLCTIACAAMRNPAFKEIVSTQKVVVQDGGNGNRVLVNKNKMLYQFDGANGVKTGYTKIAGRCLVSGAERGGMQLVSVVLNCHPMYERSAEILEQCFAKYSLVSLFEPKEMTLPTEVKGKSCRVEAKEGFSYPLAEGELSKVQILFDLPEQVKLPVKCGDALGEMQILLENQLLFSQKIVSIENVKKSFIDILRDIANN</sequence>
<dbReference type="InterPro" id="IPR037167">
    <property type="entry name" value="Peptidase_S11_C_sf"/>
</dbReference>
<dbReference type="GO" id="GO:0008360">
    <property type="term" value="P:regulation of cell shape"/>
    <property type="evidence" value="ECO:0007669"/>
    <property type="project" value="UniProtKB-KW"/>
</dbReference>
<dbReference type="InterPro" id="IPR012907">
    <property type="entry name" value="Peptidase_S11_C"/>
</dbReference>
<dbReference type="EMBL" id="SDOZ01000003">
    <property type="protein sequence ID" value="RXZ58150.1"/>
    <property type="molecule type" value="Genomic_DNA"/>
</dbReference>
<evidence type="ECO:0000256" key="2">
    <source>
        <dbReference type="ARBA" id="ARBA00004752"/>
    </source>
</evidence>
<keyword evidence="11" id="KW-0961">Cell wall biogenesis/degradation</keyword>
<feature type="domain" description="Peptidase S11 D-alanyl-D-alanine carboxypeptidase A N-terminal" evidence="17">
    <location>
        <begin position="33"/>
        <end position="251"/>
    </location>
</feature>
<feature type="binding site" evidence="14">
    <location>
        <position position="222"/>
    </location>
    <ligand>
        <name>substrate</name>
    </ligand>
</feature>
<feature type="signal peptide" evidence="16">
    <location>
        <begin position="1"/>
        <end position="23"/>
    </location>
</feature>
<evidence type="ECO:0000259" key="18">
    <source>
        <dbReference type="Pfam" id="PF07943"/>
    </source>
</evidence>
<evidence type="ECO:0000256" key="16">
    <source>
        <dbReference type="SAM" id="SignalP"/>
    </source>
</evidence>
<dbReference type="GO" id="GO:0009252">
    <property type="term" value="P:peptidoglycan biosynthetic process"/>
    <property type="evidence" value="ECO:0007669"/>
    <property type="project" value="UniProtKB-UniPathway"/>
</dbReference>
<evidence type="ECO:0000256" key="8">
    <source>
        <dbReference type="ARBA" id="ARBA00022801"/>
    </source>
</evidence>
<dbReference type="UniPathway" id="UPA00219"/>
<feature type="chain" id="PRO_5020891373" description="serine-type D-Ala-D-Ala carboxypeptidase" evidence="16">
    <location>
        <begin position="24"/>
        <end position="368"/>
    </location>
</feature>